<proteinExistence type="predicted"/>
<evidence type="ECO:0000313" key="3">
    <source>
        <dbReference type="EMBL" id="HDX30180.1"/>
    </source>
</evidence>
<keyword evidence="1" id="KW-0472">Membrane</keyword>
<protein>
    <submittedName>
        <fullName evidence="3">Intradiol ring-cleavage dioxygenase</fullName>
    </submittedName>
</protein>
<accession>A0A7C1FPG6</accession>
<dbReference type="InterPro" id="IPR000627">
    <property type="entry name" value="Intradiol_dOase_C"/>
</dbReference>
<keyword evidence="1" id="KW-0812">Transmembrane</keyword>
<dbReference type="GO" id="GO:0008199">
    <property type="term" value="F:ferric iron binding"/>
    <property type="evidence" value="ECO:0007669"/>
    <property type="project" value="InterPro"/>
</dbReference>
<keyword evidence="1" id="KW-1133">Transmembrane helix</keyword>
<dbReference type="PROSITE" id="PS51318">
    <property type="entry name" value="TAT"/>
    <property type="match status" value="1"/>
</dbReference>
<dbReference type="CDD" id="cd03457">
    <property type="entry name" value="intradiol_dioxygenase_like"/>
    <property type="match status" value="1"/>
</dbReference>
<keyword evidence="3" id="KW-0223">Dioxygenase</keyword>
<dbReference type="Gene3D" id="2.60.130.10">
    <property type="entry name" value="Aromatic compound dioxygenase"/>
    <property type="match status" value="1"/>
</dbReference>
<dbReference type="PANTHER" id="PTHR34315">
    <property type="match status" value="1"/>
</dbReference>
<reference evidence="3" key="1">
    <citation type="journal article" date="2020" name="mSystems">
        <title>Genome- and Community-Level Interaction Insights into Carbon Utilization and Element Cycling Functions of Hydrothermarchaeota in Hydrothermal Sediment.</title>
        <authorList>
            <person name="Zhou Z."/>
            <person name="Liu Y."/>
            <person name="Xu W."/>
            <person name="Pan J."/>
            <person name="Luo Z.H."/>
            <person name="Li M."/>
        </authorList>
    </citation>
    <scope>NUCLEOTIDE SEQUENCE [LARGE SCALE GENOMIC DNA]</scope>
    <source>
        <strain evidence="3">SpSt-289</strain>
    </source>
</reference>
<dbReference type="PANTHER" id="PTHR34315:SF1">
    <property type="entry name" value="INTRADIOL RING-CLEAVAGE DIOXYGENASES DOMAIN-CONTAINING PROTEIN-RELATED"/>
    <property type="match status" value="1"/>
</dbReference>
<feature type="domain" description="Intradiol ring-cleavage dioxygenases" evidence="2">
    <location>
        <begin position="145"/>
        <end position="201"/>
    </location>
</feature>
<dbReference type="AlphaFoldDB" id="A0A7C1FPG6"/>
<dbReference type="InterPro" id="IPR006311">
    <property type="entry name" value="TAT_signal"/>
</dbReference>
<dbReference type="GO" id="GO:0016702">
    <property type="term" value="F:oxidoreductase activity, acting on single donors with incorporation of molecular oxygen, incorporation of two atoms of oxygen"/>
    <property type="evidence" value="ECO:0007669"/>
    <property type="project" value="InterPro"/>
</dbReference>
<keyword evidence="3" id="KW-0560">Oxidoreductase</keyword>
<comment type="caution">
    <text evidence="3">The sequence shown here is derived from an EMBL/GenBank/DDBJ whole genome shotgun (WGS) entry which is preliminary data.</text>
</comment>
<dbReference type="SUPFAM" id="SSF49482">
    <property type="entry name" value="Aromatic compound dioxygenase"/>
    <property type="match status" value="1"/>
</dbReference>
<organism evidence="3">
    <name type="scientific">Caldilinea aerophila</name>
    <dbReference type="NCBI Taxonomy" id="133453"/>
    <lineage>
        <taxon>Bacteria</taxon>
        <taxon>Bacillati</taxon>
        <taxon>Chloroflexota</taxon>
        <taxon>Caldilineae</taxon>
        <taxon>Caldilineales</taxon>
        <taxon>Caldilineaceae</taxon>
        <taxon>Caldilinea</taxon>
    </lineage>
</organism>
<gene>
    <name evidence="3" type="ORF">ENQ20_01655</name>
</gene>
<name>A0A7C1FPG6_9CHLR</name>
<dbReference type="Pfam" id="PF00775">
    <property type="entry name" value="Dioxygenase_C"/>
    <property type="match status" value="1"/>
</dbReference>
<evidence type="ECO:0000256" key="1">
    <source>
        <dbReference type="SAM" id="Phobius"/>
    </source>
</evidence>
<evidence type="ECO:0000259" key="2">
    <source>
        <dbReference type="Pfam" id="PF00775"/>
    </source>
</evidence>
<feature type="transmembrane region" description="Helical" evidence="1">
    <location>
        <begin position="37"/>
        <end position="57"/>
    </location>
</feature>
<dbReference type="InterPro" id="IPR015889">
    <property type="entry name" value="Intradiol_dOase_core"/>
</dbReference>
<sequence>MSTQTHYPAEPAQDLYDLGLKTDLAMLSHSPMTRRRVLSLGLLGISALLAGCVPTGMPTPAATATPPGSLEAGAATGTVTECVSPIPRETAGPFPGNGSQGPSLNVLSQSGVVRPDIRTSLGTGNTAEGIPLRLELTLVRAGGDCAPLPGYAVYLWHCDARGRYSMYSPGAEDEDYLRGVQAANEEGVVTFLTVFPGCYSGRWPHFHFEIYSSVEQATGGGAVVHTSQIALPEEVCQAVYADSRYGNSLNNLSRLSLARDSVFRDGWESQMAAVAGSVEEGFVARLTVGVPTA</sequence>
<dbReference type="EMBL" id="DSMG01000018">
    <property type="protein sequence ID" value="HDX30180.1"/>
    <property type="molecule type" value="Genomic_DNA"/>
</dbReference>